<evidence type="ECO:0000256" key="2">
    <source>
        <dbReference type="SAM" id="Phobius"/>
    </source>
</evidence>
<dbReference type="Proteomes" id="UP000076744">
    <property type="component" value="Unassembled WGS sequence"/>
</dbReference>
<feature type="transmembrane region" description="Helical" evidence="2">
    <location>
        <begin position="529"/>
        <end position="558"/>
    </location>
</feature>
<accession>A0A167TIM5</accession>
<feature type="region of interest" description="Disordered" evidence="1">
    <location>
        <begin position="76"/>
        <end position="118"/>
    </location>
</feature>
<evidence type="ECO:0000313" key="3">
    <source>
        <dbReference type="EMBL" id="OAA60636.1"/>
    </source>
</evidence>
<keyword evidence="4" id="KW-1185">Reference proteome</keyword>
<name>A0A167TIM5_CORFA</name>
<evidence type="ECO:0000256" key="1">
    <source>
        <dbReference type="SAM" id="MobiDB-lite"/>
    </source>
</evidence>
<feature type="compositionally biased region" description="Low complexity" evidence="1">
    <location>
        <begin position="79"/>
        <end position="106"/>
    </location>
</feature>
<feature type="transmembrane region" description="Helical" evidence="2">
    <location>
        <begin position="262"/>
        <end position="285"/>
    </location>
</feature>
<feature type="region of interest" description="Disordered" evidence="1">
    <location>
        <begin position="570"/>
        <end position="608"/>
    </location>
</feature>
<proteinExistence type="predicted"/>
<dbReference type="EMBL" id="AZHB01000014">
    <property type="protein sequence ID" value="OAA60636.1"/>
    <property type="molecule type" value="Genomic_DNA"/>
</dbReference>
<feature type="transmembrane region" description="Helical" evidence="2">
    <location>
        <begin position="201"/>
        <end position="221"/>
    </location>
</feature>
<feature type="transmembrane region" description="Helical" evidence="2">
    <location>
        <begin position="496"/>
        <end position="517"/>
    </location>
</feature>
<reference evidence="3 4" key="1">
    <citation type="journal article" date="2016" name="Genome Biol. Evol.">
        <title>Divergent and convergent evolution of fungal pathogenicity.</title>
        <authorList>
            <person name="Shang Y."/>
            <person name="Xiao G."/>
            <person name="Zheng P."/>
            <person name="Cen K."/>
            <person name="Zhan S."/>
            <person name="Wang C."/>
        </authorList>
    </citation>
    <scope>NUCLEOTIDE SEQUENCE [LARGE SCALE GENOMIC DNA]</scope>
    <source>
        <strain evidence="3 4">ARSEF 2679</strain>
    </source>
</reference>
<evidence type="ECO:0000313" key="4">
    <source>
        <dbReference type="Proteomes" id="UP000076744"/>
    </source>
</evidence>
<feature type="compositionally biased region" description="Basic and acidic residues" evidence="1">
    <location>
        <begin position="595"/>
        <end position="608"/>
    </location>
</feature>
<comment type="caution">
    <text evidence="3">The sequence shown here is derived from an EMBL/GenBank/DDBJ whole genome shotgun (WGS) entry which is preliminary data.</text>
</comment>
<dbReference type="OrthoDB" id="4957230at2759"/>
<dbReference type="RefSeq" id="XP_018703307.1">
    <property type="nucleotide sequence ID" value="XM_018849280.1"/>
</dbReference>
<dbReference type="GeneID" id="30021967"/>
<feature type="compositionally biased region" description="Basic and acidic residues" evidence="1">
    <location>
        <begin position="570"/>
        <end position="582"/>
    </location>
</feature>
<keyword evidence="2" id="KW-0472">Membrane</keyword>
<keyword evidence="2" id="KW-1133">Transmembrane helix</keyword>
<sequence length="608" mass="67571">MFKAIGNGALAAVHFVWRWSVPYNSRNRPIDAVYAAVWSTRLDQEGIRNILQEAFPTIPRDELPTEEEAIRRLVRERLSPGGSSSSSSSSSTFQDESDSASSDDSSVTQADKDEAAEKQKLLDAAEETWEHLPTNLRSLLASLNAQNLETKLTSLLAAPFHTPSGRRAIRRASSGVRRTLAMWRHGFRAAVPRTERVLTNVFILFLVFSACYPDVAAGVLGERSYNQRSIGGRIVTLCQLWFLWRYPQHSLWLLFNWSLERLLGAFVGSTAYALAAVVPAVHEAYGKTWFRGMMLALSMTWQVGVQFSPAVRDYVVRLVTRRQMRRLREHKGGEEEQAMDWDEADRAINAELMAIKVFAARDKAAAAGDGDDAEAVPVRVRVERYIQYTACYKLGRPADQLVGLLKDDLEGIVNTYEDYQSTSPTAAPSSDGHVEPRAPKFLLVAFDVAIFAYVCYSFYPQPFTFNTVVAYGTVVCVKQAIVACKRYQTPKSARRLFTNMVSINIIGVFLVSTPVTVDRHVLDSDFNFVALTLAMVLATLFLAETIAPLLLALVEGLTAGCGWLRRKMTGEKKSSGGEEKAKVQSAPAMPSNIQESRREEKEGQAFGP</sequence>
<keyword evidence="2" id="KW-0812">Transmembrane</keyword>
<organism evidence="3 4">
    <name type="scientific">Cordyceps fumosorosea (strain ARSEF 2679)</name>
    <name type="common">Isaria fumosorosea</name>
    <dbReference type="NCBI Taxonomy" id="1081104"/>
    <lineage>
        <taxon>Eukaryota</taxon>
        <taxon>Fungi</taxon>
        <taxon>Dikarya</taxon>
        <taxon>Ascomycota</taxon>
        <taxon>Pezizomycotina</taxon>
        <taxon>Sordariomycetes</taxon>
        <taxon>Hypocreomycetidae</taxon>
        <taxon>Hypocreales</taxon>
        <taxon>Cordycipitaceae</taxon>
        <taxon>Cordyceps</taxon>
    </lineage>
</organism>
<protein>
    <submittedName>
        <fullName evidence="3">Uncharacterized protein</fullName>
    </submittedName>
</protein>
<dbReference type="AlphaFoldDB" id="A0A167TIM5"/>
<gene>
    <name evidence="3" type="ORF">ISF_05675</name>
</gene>